<dbReference type="InterPro" id="IPR006076">
    <property type="entry name" value="FAD-dep_OxRdtase"/>
</dbReference>
<feature type="domain" description="FAD dependent oxidoreductase" evidence="7">
    <location>
        <begin position="31"/>
        <end position="397"/>
    </location>
</feature>
<evidence type="ECO:0000256" key="4">
    <source>
        <dbReference type="ARBA" id="ARBA00022798"/>
    </source>
</evidence>
<dbReference type="Gene3D" id="3.50.50.60">
    <property type="entry name" value="FAD/NAD(P)-binding domain"/>
    <property type="match status" value="1"/>
</dbReference>
<dbReference type="GO" id="GO:0004368">
    <property type="term" value="F:glycerol-3-phosphate dehydrogenase (quinone) activity"/>
    <property type="evidence" value="ECO:0007669"/>
    <property type="project" value="InterPro"/>
</dbReference>
<dbReference type="InterPro" id="IPR031656">
    <property type="entry name" value="DAO_C"/>
</dbReference>
<dbReference type="Gene3D" id="1.10.8.870">
    <property type="entry name" value="Alpha-glycerophosphate oxidase, cap domain"/>
    <property type="match status" value="1"/>
</dbReference>
<dbReference type="GO" id="GO:0006071">
    <property type="term" value="P:glycerol metabolic process"/>
    <property type="evidence" value="ECO:0007669"/>
    <property type="project" value="UniProtKB-KW"/>
</dbReference>
<dbReference type="AlphaFoldDB" id="A0A918JB41"/>
<gene>
    <name evidence="9" type="ORF">GCM10010503_55030</name>
</gene>
<comment type="caution">
    <text evidence="9">The sequence shown here is derived from an EMBL/GenBank/DDBJ whole genome shotgun (WGS) entry which is preliminary data.</text>
</comment>
<dbReference type="SUPFAM" id="SSF51905">
    <property type="entry name" value="FAD/NAD(P)-binding domain"/>
    <property type="match status" value="1"/>
</dbReference>
<dbReference type="Pfam" id="PF01266">
    <property type="entry name" value="DAO"/>
    <property type="match status" value="1"/>
</dbReference>
<evidence type="ECO:0000259" key="7">
    <source>
        <dbReference type="Pfam" id="PF01266"/>
    </source>
</evidence>
<comment type="similarity">
    <text evidence="2">Belongs to the FAD-dependent glycerol-3-phosphate dehydrogenase family.</text>
</comment>
<keyword evidence="4" id="KW-0319">Glycerol metabolism</keyword>
<reference evidence="9" key="2">
    <citation type="submission" date="2020-09" db="EMBL/GenBank/DDBJ databases">
        <authorList>
            <person name="Sun Q."/>
            <person name="Ohkuma M."/>
        </authorList>
    </citation>
    <scope>NUCLEOTIDE SEQUENCE</scope>
    <source>
        <strain evidence="9">JCM 4490</strain>
    </source>
</reference>
<dbReference type="Proteomes" id="UP000620224">
    <property type="component" value="Unassembled WGS sequence"/>
</dbReference>
<accession>A0A918JB41</accession>
<dbReference type="GO" id="GO:0046168">
    <property type="term" value="P:glycerol-3-phosphate catabolic process"/>
    <property type="evidence" value="ECO:0007669"/>
    <property type="project" value="TreeGrafter"/>
</dbReference>
<dbReference type="PANTHER" id="PTHR11985:SF35">
    <property type="entry name" value="ANAEROBIC GLYCEROL-3-PHOSPHATE DEHYDROGENASE SUBUNIT A"/>
    <property type="match status" value="1"/>
</dbReference>
<sequence>MSHIEAAPGSSLGASRRTRELAEAADGRVADVLVVGLGATGAGAALDAAARGLDVVAVDAHDLAFGTSRWSSKLIHGGLRYLASAQFDVAHESAVERGVLMTRTAPHLVAAQPFVLPLTPLVSRAQASLAWTGFRAGDVLRLAARTPRRVLPAPRRLSATEARHLAPAVRGAGLRGGLLSWDGKVTDDVALVTALARTAAARGARVLTRVRALELTGTGARVRDELTGEEGEIRARAVINATGVWADGLVDGIRIRPSRGTHLVLRSERLGALPAGLHVPIPGETNRFVLVLPQGDGRVYVGLTDEPVEGPVPDVPDVPETDIGFLLDVLGAVLDVPVARDEVVGAFAGLRPLLDTSGHAGVEGAPARTSDISRRHAVLTSPDGVTTVVGGKLTTYRRMAQDAVDAATAARGLRAAPSPTAALPLVGAAAPEHLRALPAPRRLVRRYGTEAAAVHALVVQDPALARPVVPGHPVTRAELVWAVRHEGALDESDLLDRRTRIGLIPGDRAEALAAAREALDRTAAARP</sequence>
<evidence type="ECO:0000256" key="5">
    <source>
        <dbReference type="ARBA" id="ARBA00022827"/>
    </source>
</evidence>
<organism evidence="9 10">
    <name type="scientific">Streptomyces lucensis JCM 4490</name>
    <dbReference type="NCBI Taxonomy" id="1306176"/>
    <lineage>
        <taxon>Bacteria</taxon>
        <taxon>Bacillati</taxon>
        <taxon>Actinomycetota</taxon>
        <taxon>Actinomycetes</taxon>
        <taxon>Kitasatosporales</taxon>
        <taxon>Streptomycetaceae</taxon>
        <taxon>Streptomyces</taxon>
    </lineage>
</organism>
<evidence type="ECO:0000256" key="1">
    <source>
        <dbReference type="ARBA" id="ARBA00001974"/>
    </source>
</evidence>
<evidence type="ECO:0000313" key="9">
    <source>
        <dbReference type="EMBL" id="GGW70728.1"/>
    </source>
</evidence>
<dbReference type="PROSITE" id="PS00978">
    <property type="entry name" value="FAD_G3PDH_2"/>
    <property type="match status" value="1"/>
</dbReference>
<dbReference type="Pfam" id="PF16901">
    <property type="entry name" value="DAO_C"/>
    <property type="match status" value="1"/>
</dbReference>
<evidence type="ECO:0000256" key="3">
    <source>
        <dbReference type="ARBA" id="ARBA00022630"/>
    </source>
</evidence>
<dbReference type="InterPro" id="IPR038299">
    <property type="entry name" value="DAO_C_sf"/>
</dbReference>
<keyword evidence="10" id="KW-1185">Reference proteome</keyword>
<keyword evidence="5" id="KW-0274">FAD</keyword>
<dbReference type="Gene3D" id="3.30.9.10">
    <property type="entry name" value="D-Amino Acid Oxidase, subunit A, domain 2"/>
    <property type="match status" value="1"/>
</dbReference>
<dbReference type="InterPro" id="IPR000447">
    <property type="entry name" value="G3P_DH_FAD-dep"/>
</dbReference>
<evidence type="ECO:0000256" key="2">
    <source>
        <dbReference type="ARBA" id="ARBA00007330"/>
    </source>
</evidence>
<evidence type="ECO:0000256" key="6">
    <source>
        <dbReference type="ARBA" id="ARBA00023002"/>
    </source>
</evidence>
<feature type="domain" description="Alpha-glycerophosphate oxidase C-terminal" evidence="8">
    <location>
        <begin position="439"/>
        <end position="513"/>
    </location>
</feature>
<proteinExistence type="inferred from homology"/>
<dbReference type="EMBL" id="BMUE01000014">
    <property type="protein sequence ID" value="GGW70728.1"/>
    <property type="molecule type" value="Genomic_DNA"/>
</dbReference>
<dbReference type="RefSeq" id="WP_190018058.1">
    <property type="nucleotide sequence ID" value="NZ_BMUE01000014.1"/>
</dbReference>
<evidence type="ECO:0000313" key="10">
    <source>
        <dbReference type="Proteomes" id="UP000620224"/>
    </source>
</evidence>
<name>A0A918JB41_9ACTN</name>
<keyword evidence="6" id="KW-0560">Oxidoreductase</keyword>
<comment type="cofactor">
    <cofactor evidence="1">
        <name>FAD</name>
        <dbReference type="ChEBI" id="CHEBI:57692"/>
    </cofactor>
</comment>
<keyword evidence="3" id="KW-0285">Flavoprotein</keyword>
<protein>
    <submittedName>
        <fullName evidence="9">Glycerol-3-phosphate dehydrogenase</fullName>
    </submittedName>
</protein>
<reference evidence="9" key="1">
    <citation type="journal article" date="2014" name="Int. J. Syst. Evol. Microbiol.">
        <title>Complete genome sequence of Corynebacterium casei LMG S-19264T (=DSM 44701T), isolated from a smear-ripened cheese.</title>
        <authorList>
            <consortium name="US DOE Joint Genome Institute (JGI-PGF)"/>
            <person name="Walter F."/>
            <person name="Albersmeier A."/>
            <person name="Kalinowski J."/>
            <person name="Ruckert C."/>
        </authorList>
    </citation>
    <scope>NUCLEOTIDE SEQUENCE</scope>
    <source>
        <strain evidence="9">JCM 4490</strain>
    </source>
</reference>
<dbReference type="PANTHER" id="PTHR11985">
    <property type="entry name" value="GLYCEROL-3-PHOSPHATE DEHYDROGENASE"/>
    <property type="match status" value="1"/>
</dbReference>
<evidence type="ECO:0000259" key="8">
    <source>
        <dbReference type="Pfam" id="PF16901"/>
    </source>
</evidence>
<dbReference type="PRINTS" id="PR01001">
    <property type="entry name" value="FADG3PDH"/>
</dbReference>
<dbReference type="InterPro" id="IPR036188">
    <property type="entry name" value="FAD/NAD-bd_sf"/>
</dbReference>